<dbReference type="SUPFAM" id="SSF56801">
    <property type="entry name" value="Acetyl-CoA synthetase-like"/>
    <property type="match status" value="1"/>
</dbReference>
<dbReference type="RefSeq" id="WP_379725770.1">
    <property type="nucleotide sequence ID" value="NZ_JBHRYJ010000002.1"/>
</dbReference>
<dbReference type="Gene3D" id="3.30.300.30">
    <property type="match status" value="1"/>
</dbReference>
<proteinExistence type="predicted"/>
<evidence type="ECO:0000313" key="3">
    <source>
        <dbReference type="EMBL" id="MFC3675994.1"/>
    </source>
</evidence>
<accession>A0ABV7VFS4</accession>
<dbReference type="InterPro" id="IPR045851">
    <property type="entry name" value="AMP-bd_C_sf"/>
</dbReference>
<dbReference type="NCBIfam" id="NF006181">
    <property type="entry name" value="PRK08314.1"/>
    <property type="match status" value="1"/>
</dbReference>
<evidence type="ECO:0000259" key="1">
    <source>
        <dbReference type="Pfam" id="PF00501"/>
    </source>
</evidence>
<evidence type="ECO:0000259" key="2">
    <source>
        <dbReference type="Pfam" id="PF13193"/>
    </source>
</evidence>
<dbReference type="EMBL" id="JBHRYJ010000002">
    <property type="protein sequence ID" value="MFC3675994.1"/>
    <property type="molecule type" value="Genomic_DNA"/>
</dbReference>
<dbReference type="PANTHER" id="PTHR43767:SF1">
    <property type="entry name" value="NONRIBOSOMAL PEPTIDE SYNTHASE PES1 (EUROFUNG)-RELATED"/>
    <property type="match status" value="1"/>
</dbReference>
<dbReference type="Pfam" id="PF13193">
    <property type="entry name" value="AMP-binding_C"/>
    <property type="match status" value="1"/>
</dbReference>
<feature type="domain" description="AMP-binding enzyme C-terminal" evidence="2">
    <location>
        <begin position="463"/>
        <end position="539"/>
    </location>
</feature>
<reference evidence="4" key="1">
    <citation type="journal article" date="2019" name="Int. J. Syst. Evol. Microbiol.">
        <title>The Global Catalogue of Microorganisms (GCM) 10K type strain sequencing project: providing services to taxonomists for standard genome sequencing and annotation.</title>
        <authorList>
            <consortium name="The Broad Institute Genomics Platform"/>
            <consortium name="The Broad Institute Genome Sequencing Center for Infectious Disease"/>
            <person name="Wu L."/>
            <person name="Ma J."/>
        </authorList>
    </citation>
    <scope>NUCLEOTIDE SEQUENCE [LARGE SCALE GENOMIC DNA]</scope>
    <source>
        <strain evidence="4">KCTC 42182</strain>
    </source>
</reference>
<dbReference type="Gene3D" id="3.40.50.12780">
    <property type="entry name" value="N-terminal domain of ligase-like"/>
    <property type="match status" value="1"/>
</dbReference>
<protein>
    <submittedName>
        <fullName evidence="3">Long-chain fatty acid--CoA ligase</fullName>
    </submittedName>
</protein>
<dbReference type="PANTHER" id="PTHR43767">
    <property type="entry name" value="LONG-CHAIN-FATTY-ACID--COA LIGASE"/>
    <property type="match status" value="1"/>
</dbReference>
<dbReference type="InterPro" id="IPR020845">
    <property type="entry name" value="AMP-binding_CS"/>
</dbReference>
<comment type="caution">
    <text evidence="3">The sequence shown here is derived from an EMBL/GenBank/DDBJ whole genome shotgun (WGS) entry which is preliminary data.</text>
</comment>
<dbReference type="PROSITE" id="PS00455">
    <property type="entry name" value="AMP_BINDING"/>
    <property type="match status" value="1"/>
</dbReference>
<dbReference type="InterPro" id="IPR050237">
    <property type="entry name" value="ATP-dep_AMP-bd_enzyme"/>
</dbReference>
<dbReference type="Pfam" id="PF00501">
    <property type="entry name" value="AMP-binding"/>
    <property type="match status" value="1"/>
</dbReference>
<sequence>MFDRHFGVWPKGVPQHLTLPETSLYENLEVSARRFPDKPAILYYGSALTYAALKAEVDRLAGWLEQRCGVKRTDRVLLYMQNSPQFVIAFYAIQRLTAVVVPVNPMSRVEELRHIATDTGATTVLCGQELLGFAQPLLQAGVLQHAVVAAYRDHITAPTDLALPDVVTAPRAAVTVPGATGWADAITAGLTAEPHHATLDDWCVLPYSSGTTGAPKGCLHNIRGVMATAYGSIAWNPASAESVQLATLPLFHVTGMQNSMNGPILNGSTLVMMTRWDRKVAAELIRRHRVTHWRNITTMAIDFLSDPEVASFDLSSLLGIGGGGAAMPGAVAAKLKELTGLDYIEGYGLSETIAGTHINPVDRPKPQCLGIPVFDIDSRIVNPDTLEELGPNETGEIVTAGPQVFLGYWNRPEETAQVFFERDGQRFFRTGDLGYYDEEGYFFIVDRLKRMINASGYKVWPTEIEGMMYAHPGIREVCIIATPDAHRGETVKAVIVPKPGAADMTPEAIQAWCRERMAAYKVPRIVEFADALPKSATGKVLWRVLQEQEKAAAAAKPADAAD</sequence>
<keyword evidence="3" id="KW-0436">Ligase</keyword>
<dbReference type="GO" id="GO:0016874">
    <property type="term" value="F:ligase activity"/>
    <property type="evidence" value="ECO:0007669"/>
    <property type="project" value="UniProtKB-KW"/>
</dbReference>
<organism evidence="3 4">
    <name type="scientific">Ferrovibrio xuzhouensis</name>
    <dbReference type="NCBI Taxonomy" id="1576914"/>
    <lineage>
        <taxon>Bacteria</taxon>
        <taxon>Pseudomonadati</taxon>
        <taxon>Pseudomonadota</taxon>
        <taxon>Alphaproteobacteria</taxon>
        <taxon>Rhodospirillales</taxon>
        <taxon>Rhodospirillaceae</taxon>
        <taxon>Ferrovibrio</taxon>
    </lineage>
</organism>
<evidence type="ECO:0000313" key="4">
    <source>
        <dbReference type="Proteomes" id="UP001595711"/>
    </source>
</evidence>
<keyword evidence="4" id="KW-1185">Reference proteome</keyword>
<gene>
    <name evidence="3" type="ORF">ACFOOQ_10605</name>
</gene>
<feature type="domain" description="AMP-dependent synthetase/ligase" evidence="1">
    <location>
        <begin position="29"/>
        <end position="409"/>
    </location>
</feature>
<dbReference type="Proteomes" id="UP001595711">
    <property type="component" value="Unassembled WGS sequence"/>
</dbReference>
<name>A0ABV7VFS4_9PROT</name>
<dbReference type="InterPro" id="IPR000873">
    <property type="entry name" value="AMP-dep_synth/lig_dom"/>
</dbReference>
<dbReference type="InterPro" id="IPR042099">
    <property type="entry name" value="ANL_N_sf"/>
</dbReference>
<dbReference type="InterPro" id="IPR025110">
    <property type="entry name" value="AMP-bd_C"/>
</dbReference>